<keyword evidence="7 9" id="KW-0472">Membrane</keyword>
<evidence type="ECO:0000256" key="2">
    <source>
        <dbReference type="ARBA" id="ARBA00009773"/>
    </source>
</evidence>
<dbReference type="RefSeq" id="WP_184679318.1">
    <property type="nucleotide sequence ID" value="NZ_JACHGY010000002.1"/>
</dbReference>
<feature type="transmembrane region" description="Helical" evidence="9">
    <location>
        <begin position="64"/>
        <end position="89"/>
    </location>
</feature>
<dbReference type="PANTHER" id="PTHR21716:SF53">
    <property type="entry name" value="PERMEASE PERM-RELATED"/>
    <property type="match status" value="1"/>
</dbReference>
<evidence type="ECO:0000256" key="8">
    <source>
        <dbReference type="SAM" id="MobiDB-lite"/>
    </source>
</evidence>
<reference evidence="10 11" key="1">
    <citation type="submission" date="2020-08" db="EMBL/GenBank/DDBJ databases">
        <title>Genomic Encyclopedia of Type Strains, Phase IV (KMG-IV): sequencing the most valuable type-strain genomes for metagenomic binning, comparative biology and taxonomic classification.</title>
        <authorList>
            <person name="Goeker M."/>
        </authorList>
    </citation>
    <scope>NUCLEOTIDE SEQUENCE [LARGE SCALE GENOMIC DNA]</scope>
    <source>
        <strain evidence="10 11">DSM 103725</strain>
    </source>
</reference>
<comment type="subcellular location">
    <subcellularLocation>
        <location evidence="1">Cell membrane</location>
        <topology evidence="1">Multi-pass membrane protein</topology>
    </subcellularLocation>
</comment>
<gene>
    <name evidence="10" type="ORF">HNQ40_003611</name>
</gene>
<dbReference type="PANTHER" id="PTHR21716">
    <property type="entry name" value="TRANSMEMBRANE PROTEIN"/>
    <property type="match status" value="1"/>
</dbReference>
<feature type="transmembrane region" description="Helical" evidence="9">
    <location>
        <begin position="382"/>
        <end position="400"/>
    </location>
</feature>
<evidence type="ECO:0000313" key="10">
    <source>
        <dbReference type="EMBL" id="MBB6431728.1"/>
    </source>
</evidence>
<feature type="region of interest" description="Disordered" evidence="8">
    <location>
        <begin position="1"/>
        <end position="27"/>
    </location>
</feature>
<feature type="transmembrane region" description="Helical" evidence="9">
    <location>
        <begin position="317"/>
        <end position="337"/>
    </location>
</feature>
<protein>
    <submittedName>
        <fullName evidence="10">Putative PurR-regulated permease PerM</fullName>
    </submittedName>
</protein>
<dbReference type="GO" id="GO:0005886">
    <property type="term" value="C:plasma membrane"/>
    <property type="evidence" value="ECO:0007669"/>
    <property type="project" value="UniProtKB-SubCell"/>
</dbReference>
<dbReference type="Proteomes" id="UP000541810">
    <property type="component" value="Unassembled WGS sequence"/>
</dbReference>
<evidence type="ECO:0000256" key="9">
    <source>
        <dbReference type="SAM" id="Phobius"/>
    </source>
</evidence>
<accession>A0A7X0H9S5</accession>
<dbReference type="AlphaFoldDB" id="A0A7X0H9S5"/>
<feature type="transmembrane region" description="Helical" evidence="9">
    <location>
        <begin position="261"/>
        <end position="281"/>
    </location>
</feature>
<comment type="caution">
    <text evidence="10">The sequence shown here is derived from an EMBL/GenBank/DDBJ whole genome shotgun (WGS) entry which is preliminary data.</text>
</comment>
<evidence type="ECO:0000313" key="11">
    <source>
        <dbReference type="Proteomes" id="UP000541810"/>
    </source>
</evidence>
<dbReference type="InterPro" id="IPR002549">
    <property type="entry name" value="AI-2E-like"/>
</dbReference>
<keyword evidence="5 9" id="KW-0812">Transmembrane</keyword>
<evidence type="ECO:0000256" key="7">
    <source>
        <dbReference type="ARBA" id="ARBA00023136"/>
    </source>
</evidence>
<feature type="transmembrane region" description="Helical" evidence="9">
    <location>
        <begin position="343"/>
        <end position="370"/>
    </location>
</feature>
<comment type="similarity">
    <text evidence="2">Belongs to the autoinducer-2 exporter (AI-2E) (TC 2.A.86) family.</text>
</comment>
<keyword evidence="6 9" id="KW-1133">Transmembrane helix</keyword>
<evidence type="ECO:0000256" key="5">
    <source>
        <dbReference type="ARBA" id="ARBA00022692"/>
    </source>
</evidence>
<name>A0A7X0H9S5_9BACT</name>
<feature type="transmembrane region" description="Helical" evidence="9">
    <location>
        <begin position="101"/>
        <end position="123"/>
    </location>
</feature>
<organism evidence="10 11">
    <name type="scientific">Algisphaera agarilytica</name>
    <dbReference type="NCBI Taxonomy" id="1385975"/>
    <lineage>
        <taxon>Bacteria</taxon>
        <taxon>Pseudomonadati</taxon>
        <taxon>Planctomycetota</taxon>
        <taxon>Phycisphaerae</taxon>
        <taxon>Phycisphaerales</taxon>
        <taxon>Phycisphaeraceae</taxon>
        <taxon>Algisphaera</taxon>
    </lineage>
</organism>
<feature type="transmembrane region" description="Helical" evidence="9">
    <location>
        <begin position="40"/>
        <end position="58"/>
    </location>
</feature>
<evidence type="ECO:0000256" key="6">
    <source>
        <dbReference type="ARBA" id="ARBA00022989"/>
    </source>
</evidence>
<proteinExistence type="inferred from homology"/>
<feature type="transmembrane region" description="Helical" evidence="9">
    <location>
        <begin position="420"/>
        <end position="450"/>
    </location>
</feature>
<dbReference type="Pfam" id="PF01594">
    <property type="entry name" value="AI-2E_transport"/>
    <property type="match status" value="2"/>
</dbReference>
<sequence length="466" mass="50991">MSDSADAVEPSPQPPEARPEPARATPGKPEFRRYVWQRRWFQTLLAALVIFLVLSYVVPGVLGMLYAVRSVLVPVLIGLALAYIVNPALRFVELKMRIGRLAGTISLMLLALVMVMVIMVTAVPTMYQQGGELLKTIQEAYPRYVDKLLARIDQKEAGESEQRPDVVVVQVKPEVAANDTEAEIDGTTQAAEIDAEADAVSPEAAEEDASIVDKFINPDRNRRLLELSVERLKGLDGSVIAGWAMQSLDIGVGLVGSAVSFTSYIALSAVVIVFCFFFFSWKFDAILKWFEPFIPRSHQAETIDMLKKMDLAVSSFVRGRLIQSLVMMVILIVGWWIADVPYWFLLGVVTGLMNLVPFLPAVGWILALILAVITTLANGGDFTVALILWPSVVYFAAQSLDGWVVEPLVQGQATNLDPLTVMLVVLVGGTLAGLLGMLLAIPLAACVKILSREMLLPRLRKVAAEA</sequence>
<evidence type="ECO:0000256" key="3">
    <source>
        <dbReference type="ARBA" id="ARBA00022448"/>
    </source>
</evidence>
<keyword evidence="3" id="KW-0813">Transport</keyword>
<dbReference type="EMBL" id="JACHGY010000002">
    <property type="protein sequence ID" value="MBB6431728.1"/>
    <property type="molecule type" value="Genomic_DNA"/>
</dbReference>
<evidence type="ECO:0000256" key="4">
    <source>
        <dbReference type="ARBA" id="ARBA00022475"/>
    </source>
</evidence>
<evidence type="ECO:0000256" key="1">
    <source>
        <dbReference type="ARBA" id="ARBA00004651"/>
    </source>
</evidence>
<keyword evidence="11" id="KW-1185">Reference proteome</keyword>
<keyword evidence="4" id="KW-1003">Cell membrane</keyword>